<dbReference type="PANTHER" id="PTHR37536">
    <property type="entry name" value="PUTATIVE (AFU_ORTHOLOGUE AFUA_3G02970)-RELATED"/>
    <property type="match status" value="1"/>
</dbReference>
<organism evidence="3 4">
    <name type="scientific">Mycena maculata</name>
    <dbReference type="NCBI Taxonomy" id="230809"/>
    <lineage>
        <taxon>Eukaryota</taxon>
        <taxon>Fungi</taxon>
        <taxon>Dikarya</taxon>
        <taxon>Basidiomycota</taxon>
        <taxon>Agaricomycotina</taxon>
        <taxon>Agaricomycetes</taxon>
        <taxon>Agaricomycetidae</taxon>
        <taxon>Agaricales</taxon>
        <taxon>Marasmiineae</taxon>
        <taxon>Mycenaceae</taxon>
        <taxon>Mycena</taxon>
    </lineage>
</organism>
<dbReference type="PRINTS" id="PR00977">
    <property type="entry name" value="SCYTLDPTASE"/>
</dbReference>
<dbReference type="CDD" id="cd13426">
    <property type="entry name" value="Peptidase_G1"/>
    <property type="match status" value="1"/>
</dbReference>
<dbReference type="Gene3D" id="2.60.120.700">
    <property type="entry name" value="Peptidase G1"/>
    <property type="match status" value="1"/>
</dbReference>
<dbReference type="InterPro" id="IPR038656">
    <property type="entry name" value="Peptidase_G1_sf"/>
</dbReference>
<dbReference type="InterPro" id="IPR000250">
    <property type="entry name" value="Peptidase_G1"/>
</dbReference>
<gene>
    <name evidence="3" type="ORF">DFH07DRAFT_7526</name>
</gene>
<dbReference type="Pfam" id="PF01828">
    <property type="entry name" value="Peptidase_A4"/>
    <property type="match status" value="1"/>
</dbReference>
<dbReference type="PANTHER" id="PTHR37536:SF1">
    <property type="entry name" value="ASPERGILLOPEPSIN, PUTAITVE (AFU_ORTHOLOGUE AFUA_7G01200)"/>
    <property type="match status" value="1"/>
</dbReference>
<evidence type="ECO:0000256" key="2">
    <source>
        <dbReference type="SAM" id="SignalP"/>
    </source>
</evidence>
<dbReference type="Proteomes" id="UP001215280">
    <property type="component" value="Unassembled WGS sequence"/>
</dbReference>
<dbReference type="AlphaFoldDB" id="A0AAD7KGZ1"/>
<dbReference type="SUPFAM" id="SSF49899">
    <property type="entry name" value="Concanavalin A-like lectins/glucanases"/>
    <property type="match status" value="1"/>
</dbReference>
<protein>
    <submittedName>
        <fullName evidence="3">Peptidase A4 family-domain-containing protein</fullName>
    </submittedName>
</protein>
<accession>A0AAD7KGZ1</accession>
<feature type="signal peptide" evidence="2">
    <location>
        <begin position="1"/>
        <end position="19"/>
    </location>
</feature>
<dbReference type="GO" id="GO:0006508">
    <property type="term" value="P:proteolysis"/>
    <property type="evidence" value="ECO:0007669"/>
    <property type="project" value="InterPro"/>
</dbReference>
<keyword evidence="4" id="KW-1185">Reference proteome</keyword>
<evidence type="ECO:0000256" key="1">
    <source>
        <dbReference type="PIRSR" id="PIRSR600250-50"/>
    </source>
</evidence>
<evidence type="ECO:0000313" key="4">
    <source>
        <dbReference type="Proteomes" id="UP001215280"/>
    </source>
</evidence>
<proteinExistence type="predicted"/>
<dbReference type="GO" id="GO:0070007">
    <property type="term" value="F:glutamic-type endopeptidase activity"/>
    <property type="evidence" value="ECO:0007669"/>
    <property type="project" value="InterPro"/>
</dbReference>
<dbReference type="EMBL" id="JARJLG010000001">
    <property type="protein sequence ID" value="KAJ7785335.1"/>
    <property type="molecule type" value="Genomic_DNA"/>
</dbReference>
<dbReference type="InterPro" id="IPR013320">
    <property type="entry name" value="ConA-like_dom_sf"/>
</dbReference>
<reference evidence="3" key="1">
    <citation type="submission" date="2023-03" db="EMBL/GenBank/DDBJ databases">
        <title>Massive genome expansion in bonnet fungi (Mycena s.s.) driven by repeated elements and novel gene families across ecological guilds.</title>
        <authorList>
            <consortium name="Lawrence Berkeley National Laboratory"/>
            <person name="Harder C.B."/>
            <person name="Miyauchi S."/>
            <person name="Viragh M."/>
            <person name="Kuo A."/>
            <person name="Thoen E."/>
            <person name="Andreopoulos B."/>
            <person name="Lu D."/>
            <person name="Skrede I."/>
            <person name="Drula E."/>
            <person name="Henrissat B."/>
            <person name="Morin E."/>
            <person name="Kohler A."/>
            <person name="Barry K."/>
            <person name="LaButti K."/>
            <person name="Morin E."/>
            <person name="Salamov A."/>
            <person name="Lipzen A."/>
            <person name="Mereny Z."/>
            <person name="Hegedus B."/>
            <person name="Baldrian P."/>
            <person name="Stursova M."/>
            <person name="Weitz H."/>
            <person name="Taylor A."/>
            <person name="Grigoriev I.V."/>
            <person name="Nagy L.G."/>
            <person name="Martin F."/>
            <person name="Kauserud H."/>
        </authorList>
    </citation>
    <scope>NUCLEOTIDE SEQUENCE</scope>
    <source>
        <strain evidence="3">CBHHK188m</strain>
    </source>
</reference>
<feature type="active site" description="Proton acceptor" evidence="1">
    <location>
        <position position="202"/>
    </location>
</feature>
<comment type="caution">
    <text evidence="3">The sequence shown here is derived from an EMBL/GenBank/DDBJ whole genome shotgun (WGS) entry which is preliminary data.</text>
</comment>
<name>A0AAD7KGZ1_9AGAR</name>
<feature type="chain" id="PRO_5042030753" evidence="2">
    <location>
        <begin position="20"/>
        <end position="266"/>
    </location>
</feature>
<sequence>MVFTATLLSYVLFATAAFAAPRGRGISDRVSRRAGARRSGLMRPSTDVEDLAANANISHVSYSTNWGGAAWESPAGTYTSVKGTFIVPTPSAPSGKTGSHAASAWVGIDGDTCSTAILQTGVDFTIDDGEVSFDAWYEYYPAVSFDFDLKVSAGDTITLTATSTGTKSGTVTISNETTGKSVSKDLTSTAKLCGENAEWIVEDFEEGDSLVPFADFGTVKFTDAVATTSTGSTVGPEGAALIDIKQSSTVLTSVTATDSTLTVKYA</sequence>
<keyword evidence="2" id="KW-0732">Signal</keyword>
<evidence type="ECO:0000313" key="3">
    <source>
        <dbReference type="EMBL" id="KAJ7785335.1"/>
    </source>
</evidence>